<dbReference type="InterPro" id="IPR017900">
    <property type="entry name" value="4Fe4S_Fe_S_CS"/>
</dbReference>
<keyword evidence="2" id="KW-0408">Iron</keyword>
<dbReference type="PROSITE" id="PS51379">
    <property type="entry name" value="4FE4S_FER_2"/>
    <property type="match status" value="1"/>
</dbReference>
<dbReference type="EMBL" id="DSKY01000015">
    <property type="protein sequence ID" value="HDY59139.1"/>
    <property type="molecule type" value="Genomic_DNA"/>
</dbReference>
<gene>
    <name evidence="5" type="ORF">ENP86_06260</name>
</gene>
<evidence type="ECO:0000256" key="2">
    <source>
        <dbReference type="ARBA" id="ARBA00023004"/>
    </source>
</evidence>
<protein>
    <recommendedName>
        <fullName evidence="4">4Fe-4S ferredoxin-type domain-containing protein</fullName>
    </recommendedName>
</protein>
<evidence type="ECO:0000259" key="4">
    <source>
        <dbReference type="PROSITE" id="PS51379"/>
    </source>
</evidence>
<dbReference type="PANTHER" id="PTHR40447:SF1">
    <property type="entry name" value="ANAEROBIC SULFITE REDUCTASE SUBUNIT A"/>
    <property type="match status" value="1"/>
</dbReference>
<dbReference type="GO" id="GO:0051536">
    <property type="term" value="F:iron-sulfur cluster binding"/>
    <property type="evidence" value="ECO:0007669"/>
    <property type="project" value="UniProtKB-KW"/>
</dbReference>
<reference evidence="5" key="1">
    <citation type="journal article" date="2020" name="mSystems">
        <title>Genome- and Community-Level Interaction Insights into Carbon Utilization and Element Cycling Functions of Hydrothermarchaeota in Hydrothermal Sediment.</title>
        <authorList>
            <person name="Zhou Z."/>
            <person name="Liu Y."/>
            <person name="Xu W."/>
            <person name="Pan J."/>
            <person name="Luo Z.H."/>
            <person name="Li M."/>
        </authorList>
    </citation>
    <scope>NUCLEOTIDE SEQUENCE [LARGE SCALE GENOMIC DNA]</scope>
    <source>
        <strain evidence="5">SpSt-258</strain>
    </source>
</reference>
<dbReference type="SUPFAM" id="SSF46548">
    <property type="entry name" value="alpha-helical ferredoxin"/>
    <property type="match status" value="1"/>
</dbReference>
<dbReference type="PROSITE" id="PS00198">
    <property type="entry name" value="4FE4S_FER_1"/>
    <property type="match status" value="1"/>
</dbReference>
<sequence>MNFLLLPLGNHKEFISRLSQKAKVFYPFAENGKSHLIEFKPDRNFSPDFNRIRTAQNIKHFFFPSRDIVARFPAKIELRSKPIVLMGVKNCDLRGIEVYDCVFLNWQPVDNIYKERRENIIIVSADCPEPQDTCFCNFVGLKPYVDKISDLNITVVKSGYLFEVFSEKGQNLINENRELFAEADKEIINEREVIRKKAVERLETINKKRIKENIYELVEKADRDMMRNARNECVECFACLHSCPTCYCFLLSDYKRAENVERIRSWDACYYAAYARVGGGANPRSKIDERFWNRFQCKFNYFYQYEKFFACSGCGRCFVGCSAKIDIREILNKL</sequence>
<keyword evidence="3" id="KW-0411">Iron-sulfur</keyword>
<accession>A0A7V0Z5Y0</accession>
<keyword evidence="1" id="KW-0479">Metal-binding</keyword>
<evidence type="ECO:0000256" key="1">
    <source>
        <dbReference type="ARBA" id="ARBA00022723"/>
    </source>
</evidence>
<feature type="domain" description="4Fe-4S ferredoxin-type" evidence="4">
    <location>
        <begin position="223"/>
        <end position="254"/>
    </location>
</feature>
<evidence type="ECO:0000313" key="5">
    <source>
        <dbReference type="EMBL" id="HDY59139.1"/>
    </source>
</evidence>
<organism evidence="5">
    <name type="scientific">candidate division WOR-3 bacterium</name>
    <dbReference type="NCBI Taxonomy" id="2052148"/>
    <lineage>
        <taxon>Bacteria</taxon>
        <taxon>Bacteria division WOR-3</taxon>
    </lineage>
</organism>
<dbReference type="Pfam" id="PF17179">
    <property type="entry name" value="Fer4_22"/>
    <property type="match status" value="1"/>
</dbReference>
<proteinExistence type="predicted"/>
<dbReference type="GO" id="GO:0046872">
    <property type="term" value="F:metal ion binding"/>
    <property type="evidence" value="ECO:0007669"/>
    <property type="project" value="UniProtKB-KW"/>
</dbReference>
<dbReference type="PANTHER" id="PTHR40447">
    <property type="entry name" value="ANAEROBIC SULFITE REDUCTASE SUBUNIT A"/>
    <property type="match status" value="1"/>
</dbReference>
<name>A0A7V0Z5Y0_UNCW3</name>
<comment type="caution">
    <text evidence="5">The sequence shown here is derived from an EMBL/GenBank/DDBJ whole genome shotgun (WGS) entry which is preliminary data.</text>
</comment>
<dbReference type="AlphaFoldDB" id="A0A7V0Z5Y0"/>
<dbReference type="InterPro" id="IPR017896">
    <property type="entry name" value="4Fe4S_Fe-S-bd"/>
</dbReference>
<evidence type="ECO:0000256" key="3">
    <source>
        <dbReference type="ARBA" id="ARBA00023014"/>
    </source>
</evidence>